<dbReference type="InterPro" id="IPR011646">
    <property type="entry name" value="KAP_P-loop"/>
</dbReference>
<proteinExistence type="predicted"/>
<dbReference type="Pfam" id="PF07693">
    <property type="entry name" value="KAP_NTPase"/>
    <property type="match status" value="1"/>
</dbReference>
<protein>
    <submittedName>
        <fullName evidence="2">KAP family P-loop domain protein</fullName>
    </submittedName>
</protein>
<evidence type="ECO:0000313" key="3">
    <source>
        <dbReference type="Proteomes" id="UP000363661"/>
    </source>
</evidence>
<dbReference type="SUPFAM" id="SSF52540">
    <property type="entry name" value="P-loop containing nucleoside triphosphate hydrolases"/>
    <property type="match status" value="1"/>
</dbReference>
<dbReference type="InterPro" id="IPR027417">
    <property type="entry name" value="P-loop_NTPase"/>
</dbReference>
<organism evidence="2 3">
    <name type="scientific">[Ruminococcus] torques</name>
    <dbReference type="NCBI Taxonomy" id="33039"/>
    <lineage>
        <taxon>Bacteria</taxon>
        <taxon>Bacillati</taxon>
        <taxon>Bacillota</taxon>
        <taxon>Clostridia</taxon>
        <taxon>Lachnospirales</taxon>
        <taxon>Lachnospiraceae</taxon>
        <taxon>Mediterraneibacter</taxon>
    </lineage>
</organism>
<gene>
    <name evidence="2" type="ORF">RTSSTS7063_02522</name>
</gene>
<evidence type="ECO:0000259" key="1">
    <source>
        <dbReference type="Pfam" id="PF07693"/>
    </source>
</evidence>
<dbReference type="EMBL" id="CABHNA010000086">
    <property type="protein sequence ID" value="VUX19266.1"/>
    <property type="molecule type" value="Genomic_DNA"/>
</dbReference>
<name>A0A564UIC4_9FIRM</name>
<feature type="domain" description="KAP NTPase" evidence="1">
    <location>
        <begin position="32"/>
        <end position="312"/>
    </location>
</feature>
<reference evidence="2 3" key="1">
    <citation type="submission" date="2019-07" db="EMBL/GenBank/DDBJ databases">
        <authorList>
            <person name="Hibberd C M."/>
            <person name="Gehrig L. J."/>
            <person name="Chang H.-W."/>
            <person name="Venkatesh S."/>
        </authorList>
    </citation>
    <scope>NUCLEOTIDE SEQUENCE [LARGE SCALE GENOMIC DNA]</scope>
    <source>
        <strain evidence="2">Ruminococcus_torques_SSTS_Bg7063</strain>
    </source>
</reference>
<accession>A0A564UIC4</accession>
<keyword evidence="3" id="KW-1185">Reference proteome</keyword>
<dbReference type="Gene3D" id="3.40.50.300">
    <property type="entry name" value="P-loop containing nucleotide triphosphate hydrolases"/>
    <property type="match status" value="1"/>
</dbReference>
<dbReference type="AlphaFoldDB" id="A0A564UIC4"/>
<sequence length="458" mass="53275">MNSFELIPTEENLIHTLDKDLLKRNKDLVRFYDLILAQEGASSIAIDGRWGSEKTFFVKQSMLLINAKNPMSDMDDEKKASIVYALPFPKKAEDMPENYDVAVYYDAWENDNDTDPVFSLVYEIIKQLGINYAFDDNSNAFKLAGSVLEALTSRNINGIIEKLKSDNPLTKIKEEKDLHENIKNFFTELLVERGNRLVVFIDELDRCKPSYAVQLLERIKHYLYDDRITFVFSVNLGELQHTIKHYYGNTFDACRYLDRFFDMRISLPPADKTAFYREMGLESSYVLEKICRKVIDTYNMELREATRFYRQVKAATYEPTHESRKFDFSFSDGKGRQLLLMYVVPILVGLKIVDISLYNQFVCGKSSKPLMDIYKDSDKGEWLATRLLNRNEAFEVEEGKSVVTVEQKIQQLYDAIFVTEYTGKVYHTILGEYEFDDNSKNFVKSVESMLSVYADYNI</sequence>
<evidence type="ECO:0000313" key="2">
    <source>
        <dbReference type="EMBL" id="VUX19266.1"/>
    </source>
</evidence>
<dbReference type="RefSeq" id="WP_243131532.1">
    <property type="nucleotide sequence ID" value="NZ_CABHNA010000086.1"/>
</dbReference>
<dbReference type="Proteomes" id="UP000363661">
    <property type="component" value="Unassembled WGS sequence"/>
</dbReference>